<gene>
    <name evidence="2" type="primary">flgN</name>
    <name evidence="3" type="ORF">IV43_GL000836</name>
    <name evidence="4" type="ORF">LAC1533_1863</name>
</gene>
<organism evidence="2">
    <name type="scientific">Ligilactobacillus acidipiscis</name>
    <dbReference type="NCBI Taxonomy" id="89059"/>
    <lineage>
        <taxon>Bacteria</taxon>
        <taxon>Bacillati</taxon>
        <taxon>Bacillota</taxon>
        <taxon>Bacilli</taxon>
        <taxon>Lactobacillales</taxon>
        <taxon>Lactobacillaceae</taxon>
        <taxon>Ligilactobacillus</taxon>
    </lineage>
</organism>
<name>A0A0A7RGB9_9LACO</name>
<protein>
    <submittedName>
        <fullName evidence="2 3">Flagella synthesis protein</fullName>
    </submittedName>
</protein>
<accession>A0A0A7RGB9</accession>
<reference evidence="4" key="4">
    <citation type="submission" date="2016-11" db="EMBL/GenBank/DDBJ databases">
        <authorList>
            <person name="Jaros S."/>
            <person name="Januszkiewicz K."/>
            <person name="Wedrychowicz H."/>
        </authorList>
    </citation>
    <scope>NUCLEOTIDE SEQUENCE [LARGE SCALE GENOMIC DNA]</scope>
    <source>
        <strain evidence="4">ACA-DC 1533</strain>
    </source>
</reference>
<evidence type="ECO:0000313" key="2">
    <source>
        <dbReference type="EMBL" id="AJA33614.1"/>
    </source>
</evidence>
<dbReference type="EMBL" id="JQBK01000002">
    <property type="protein sequence ID" value="KRN88089.1"/>
    <property type="molecule type" value="Genomic_DNA"/>
</dbReference>
<dbReference type="STRING" id="89059.LAC1533_1863"/>
<feature type="region of interest" description="Disordered" evidence="1">
    <location>
        <begin position="95"/>
        <end position="124"/>
    </location>
</feature>
<dbReference type="Proteomes" id="UP000051491">
    <property type="component" value="Unassembled WGS sequence"/>
</dbReference>
<dbReference type="EMBL" id="KM886858">
    <property type="protein sequence ID" value="AJA33614.1"/>
    <property type="molecule type" value="Genomic_DNA"/>
</dbReference>
<evidence type="ECO:0000313" key="5">
    <source>
        <dbReference type="Proteomes" id="UP000051491"/>
    </source>
</evidence>
<feature type="compositionally biased region" description="Basic and acidic residues" evidence="1">
    <location>
        <begin position="95"/>
        <end position="115"/>
    </location>
</feature>
<dbReference type="Proteomes" id="UP000190935">
    <property type="component" value="Chromosome I"/>
</dbReference>
<dbReference type="KEGG" id="laca:LAC1533_1863"/>
<keyword evidence="2" id="KW-0282">Flagellum</keyword>
<evidence type="ECO:0000313" key="3">
    <source>
        <dbReference type="EMBL" id="KRN88089.1"/>
    </source>
</evidence>
<evidence type="ECO:0000256" key="1">
    <source>
        <dbReference type="SAM" id="MobiDB-lite"/>
    </source>
</evidence>
<dbReference type="EMBL" id="LT630287">
    <property type="protein sequence ID" value="SFV41286.1"/>
    <property type="molecule type" value="Genomic_DNA"/>
</dbReference>
<reference evidence="2" key="1">
    <citation type="journal article" date="2014" name="Appl. Environ. Microbiol.">
        <title>Detection and genomic characterization of motility in Lactobacillus curvatus: confirmation of motility in a species outside the Lactobacillus salivarius clade.</title>
        <authorList>
            <person name="Cousin F.J."/>
            <person name="Lynch S.M."/>
            <person name="Harris H.M."/>
            <person name="McCann A."/>
            <person name="Lynch D.B."/>
            <person name="Neville B.A."/>
            <person name="Irisawa T."/>
            <person name="Okada S."/>
            <person name="Endo A."/>
            <person name="O'Toole P.W."/>
        </authorList>
    </citation>
    <scope>NUCLEOTIDE SEQUENCE</scope>
    <source>
        <strain evidence="2">KCTC 13900</strain>
    </source>
</reference>
<keyword evidence="2" id="KW-0966">Cell projection</keyword>
<reference evidence="3 5" key="2">
    <citation type="journal article" date="2015" name="Genome Announc.">
        <title>Expanding the biotechnology potential of lactobacilli through comparative genomics of 213 strains and associated genera.</title>
        <authorList>
            <person name="Sun Z."/>
            <person name="Harris H.M."/>
            <person name="McCann A."/>
            <person name="Guo C."/>
            <person name="Argimon S."/>
            <person name="Zhang W."/>
            <person name="Yang X."/>
            <person name="Jeffery I.B."/>
            <person name="Cooney J.C."/>
            <person name="Kagawa T.F."/>
            <person name="Liu W."/>
            <person name="Song Y."/>
            <person name="Salvetti E."/>
            <person name="Wrobel A."/>
            <person name="Rasinkangas P."/>
            <person name="Parkhill J."/>
            <person name="Rea M.C."/>
            <person name="O'Sullivan O."/>
            <person name="Ritari J."/>
            <person name="Douillard F.P."/>
            <person name="Paul Ross R."/>
            <person name="Yang R."/>
            <person name="Briner A.E."/>
            <person name="Felis G.E."/>
            <person name="de Vos W.M."/>
            <person name="Barrangou R."/>
            <person name="Klaenhammer T.R."/>
            <person name="Caufield P.W."/>
            <person name="Cui Y."/>
            <person name="Zhang H."/>
            <person name="O'Toole P.W."/>
        </authorList>
    </citation>
    <scope>NUCLEOTIDE SEQUENCE [LARGE SCALE GENOMIC DNA]</scope>
    <source>
        <strain evidence="3 5">DSM 15353</strain>
    </source>
</reference>
<dbReference type="RefSeq" id="WP_010498221.1">
    <property type="nucleotide sequence ID" value="NZ_JQBK01000002.1"/>
</dbReference>
<keyword evidence="2" id="KW-0969">Cilium</keyword>
<dbReference type="OrthoDB" id="2296467at2"/>
<proteinExistence type="predicted"/>
<dbReference type="AlphaFoldDB" id="A0A0A7RGB9"/>
<evidence type="ECO:0000313" key="6">
    <source>
        <dbReference type="Proteomes" id="UP000190935"/>
    </source>
</evidence>
<evidence type="ECO:0000313" key="4">
    <source>
        <dbReference type="EMBL" id="SFV41286.1"/>
    </source>
</evidence>
<dbReference type="GeneID" id="95349973"/>
<dbReference type="PATRIC" id="fig|89059.3.peg.872"/>
<sequence length="124" mass="14543">MNERAFQAKLKLFIKILKREQKFLVLDDGESLNGIVPQKEDFLLIFDKYTGEIGDKTKMLIQEIQELQETNLLLTQQALAYQKKMMDTIQHSLEKQENTYVDKHRTQSQPKREDIPAAIVDQSF</sequence>
<reference evidence="6" key="3">
    <citation type="submission" date="2016-11" db="EMBL/GenBank/DDBJ databases">
        <authorList>
            <person name="Papadimitriou K."/>
        </authorList>
    </citation>
    <scope>NUCLEOTIDE SEQUENCE [LARGE SCALE GENOMIC DNA]</scope>
    <source>
        <strain evidence="6">ACA-DC 1533</strain>
    </source>
</reference>